<dbReference type="RefSeq" id="XP_030220650.1">
    <property type="nucleotide sequence ID" value="XM_030364790.1"/>
</dbReference>
<feature type="transmembrane region" description="Helical" evidence="11">
    <location>
        <begin position="154"/>
        <end position="177"/>
    </location>
</feature>
<keyword evidence="6 11" id="KW-0472">Membrane</keyword>
<proteinExistence type="inferred from homology"/>
<keyword evidence="7" id="KW-1015">Disulfide bond</keyword>
<protein>
    <submittedName>
        <fullName evidence="13">Chemokine (C motif) receptor 1b, duplicate 1</fullName>
    </submittedName>
</protein>
<dbReference type="InterPro" id="IPR017452">
    <property type="entry name" value="GPCR_Rhodpsn_7TM"/>
</dbReference>
<evidence type="ECO:0000256" key="4">
    <source>
        <dbReference type="ARBA" id="ARBA00022989"/>
    </source>
</evidence>
<dbReference type="AlphaFoldDB" id="A0A8C4ZZV8"/>
<organism evidence="13 14">
    <name type="scientific">Gadus morhua</name>
    <name type="common">Atlantic cod</name>
    <dbReference type="NCBI Taxonomy" id="8049"/>
    <lineage>
        <taxon>Eukaryota</taxon>
        <taxon>Metazoa</taxon>
        <taxon>Chordata</taxon>
        <taxon>Craniata</taxon>
        <taxon>Vertebrata</taxon>
        <taxon>Euteleostomi</taxon>
        <taxon>Actinopterygii</taxon>
        <taxon>Neopterygii</taxon>
        <taxon>Teleostei</taxon>
        <taxon>Neoteleostei</taxon>
        <taxon>Acanthomorphata</taxon>
        <taxon>Zeiogadaria</taxon>
        <taxon>Gadariae</taxon>
        <taxon>Gadiformes</taxon>
        <taxon>Gadoidei</taxon>
        <taxon>Gadidae</taxon>
        <taxon>Gadus</taxon>
    </lineage>
</organism>
<dbReference type="GeneID" id="115549526"/>
<dbReference type="GO" id="GO:0019722">
    <property type="term" value="P:calcium-mediated signaling"/>
    <property type="evidence" value="ECO:0007669"/>
    <property type="project" value="TreeGrafter"/>
</dbReference>
<evidence type="ECO:0000256" key="9">
    <source>
        <dbReference type="ARBA" id="ARBA00023224"/>
    </source>
</evidence>
<dbReference type="GO" id="GO:0009897">
    <property type="term" value="C:external side of plasma membrane"/>
    <property type="evidence" value="ECO:0007669"/>
    <property type="project" value="TreeGrafter"/>
</dbReference>
<evidence type="ECO:0000256" key="7">
    <source>
        <dbReference type="ARBA" id="ARBA00023157"/>
    </source>
</evidence>
<feature type="transmembrane region" description="Helical" evidence="11">
    <location>
        <begin position="46"/>
        <end position="67"/>
    </location>
</feature>
<dbReference type="Ensembl" id="ENSGMOT00000034352.1">
    <property type="protein sequence ID" value="ENSGMOP00000024409.1"/>
    <property type="gene ID" value="ENSGMOG00000023836.1"/>
</dbReference>
<evidence type="ECO:0000259" key="12">
    <source>
        <dbReference type="PROSITE" id="PS50262"/>
    </source>
</evidence>
<reference evidence="13" key="2">
    <citation type="submission" date="2025-09" db="UniProtKB">
        <authorList>
            <consortium name="Ensembl"/>
        </authorList>
    </citation>
    <scope>IDENTIFICATION</scope>
</reference>
<dbReference type="SMART" id="SM01381">
    <property type="entry name" value="7TM_GPCR_Srsx"/>
    <property type="match status" value="1"/>
</dbReference>
<keyword evidence="3 10" id="KW-0812">Transmembrane</keyword>
<dbReference type="GO" id="GO:0060326">
    <property type="term" value="P:cell chemotaxis"/>
    <property type="evidence" value="ECO:0007669"/>
    <property type="project" value="TreeGrafter"/>
</dbReference>
<dbReference type="InterPro" id="IPR000276">
    <property type="entry name" value="GPCR_Rhodpsn"/>
</dbReference>
<sequence>MDAEQRSPDERLDYTNDYYYNSNDSVDTDEVCDLGTVQFRLVLVPVFFSAVVIVSILGNILVMVLLAKYENLRSLTNALILNLAVSDLIFTVGLPFWAYYHLYGWNLGETACKIVSFIFYVGFYSSGILLILMTVHRYVSVMRPLSDLVTSRGYVGVLASVFIWTLGFLAALPALLFTSVNENMCEYADAYWKDFGIYQQNIMFLVTVVIFCFCYAQILCRLMHSRAQRRRHRTLKLISTLVMVFFVGWAPYNVLIFLRSVREIKDCEDYKRLGYAFYISRMLAYSHCCLNPVFYVFVGVKYKNHMKRMLRGWEGERDIDCLP</sequence>
<feature type="transmembrane region" description="Helical" evidence="11">
    <location>
        <begin position="79"/>
        <end position="102"/>
    </location>
</feature>
<dbReference type="GO" id="GO:0016493">
    <property type="term" value="F:C-C chemokine receptor activity"/>
    <property type="evidence" value="ECO:0007669"/>
    <property type="project" value="TreeGrafter"/>
</dbReference>
<evidence type="ECO:0000313" key="13">
    <source>
        <dbReference type="Ensembl" id="ENSGMOP00000024409.1"/>
    </source>
</evidence>
<feature type="transmembrane region" description="Helical" evidence="11">
    <location>
        <begin position="278"/>
        <end position="300"/>
    </location>
</feature>
<dbReference type="PROSITE" id="PS00237">
    <property type="entry name" value="G_PROTEIN_RECEP_F1_1"/>
    <property type="match status" value="1"/>
</dbReference>
<dbReference type="Gene3D" id="1.20.1070.10">
    <property type="entry name" value="Rhodopsin 7-helix transmembrane proteins"/>
    <property type="match status" value="1"/>
</dbReference>
<keyword evidence="2" id="KW-1003">Cell membrane</keyword>
<dbReference type="Pfam" id="PF00001">
    <property type="entry name" value="7tm_1"/>
    <property type="match status" value="1"/>
</dbReference>
<keyword evidence="8 10" id="KW-0675">Receptor</keyword>
<feature type="transmembrane region" description="Helical" evidence="11">
    <location>
        <begin position="237"/>
        <end position="258"/>
    </location>
</feature>
<comment type="similarity">
    <text evidence="10">Belongs to the G-protein coupled receptor 1 family.</text>
</comment>
<dbReference type="GO" id="GO:0006955">
    <property type="term" value="P:immune response"/>
    <property type="evidence" value="ECO:0007669"/>
    <property type="project" value="TreeGrafter"/>
</dbReference>
<dbReference type="PRINTS" id="PR00657">
    <property type="entry name" value="CCCHEMOKINER"/>
</dbReference>
<feature type="domain" description="G-protein coupled receptors family 1 profile" evidence="12">
    <location>
        <begin position="58"/>
        <end position="295"/>
    </location>
</feature>
<evidence type="ECO:0000256" key="8">
    <source>
        <dbReference type="ARBA" id="ARBA00023170"/>
    </source>
</evidence>
<dbReference type="PROSITE" id="PS50262">
    <property type="entry name" value="G_PROTEIN_RECEP_F1_2"/>
    <property type="match status" value="1"/>
</dbReference>
<accession>A0A8C4ZZV8</accession>
<dbReference type="InterPro" id="IPR050119">
    <property type="entry name" value="CCR1-9-like"/>
</dbReference>
<reference evidence="13" key="1">
    <citation type="submission" date="2025-08" db="UniProtKB">
        <authorList>
            <consortium name="Ensembl"/>
        </authorList>
    </citation>
    <scope>IDENTIFICATION</scope>
</reference>
<dbReference type="SUPFAM" id="SSF81321">
    <property type="entry name" value="Family A G protein-coupled receptor-like"/>
    <property type="match status" value="1"/>
</dbReference>
<keyword evidence="14" id="KW-1185">Reference proteome</keyword>
<dbReference type="FunFam" id="1.20.1070.10:FF:000130">
    <property type="entry name" value="Chemokine (C-C motif) receptor 2"/>
    <property type="match status" value="1"/>
</dbReference>
<gene>
    <name evidence="13" type="primary">LOC115549526</name>
</gene>
<dbReference type="GO" id="GO:0019957">
    <property type="term" value="F:C-C chemokine binding"/>
    <property type="evidence" value="ECO:0007669"/>
    <property type="project" value="TreeGrafter"/>
</dbReference>
<name>A0A8C4ZZV8_GADMO</name>
<dbReference type="PANTHER" id="PTHR10489:SF730">
    <property type="entry name" value="CHEMOKINE XC RECEPTOR 1"/>
    <property type="match status" value="1"/>
</dbReference>
<evidence type="ECO:0000256" key="11">
    <source>
        <dbReference type="SAM" id="Phobius"/>
    </source>
</evidence>
<evidence type="ECO:0000256" key="6">
    <source>
        <dbReference type="ARBA" id="ARBA00023136"/>
    </source>
</evidence>
<dbReference type="GeneTree" id="ENSGT01110000267168"/>
<dbReference type="OMA" id="FWAYYHM"/>
<dbReference type="PANTHER" id="PTHR10489">
    <property type="entry name" value="CELL ADHESION MOLECULE"/>
    <property type="match status" value="1"/>
</dbReference>
<dbReference type="InterPro" id="IPR000355">
    <property type="entry name" value="Chemokine_rcpt"/>
</dbReference>
<evidence type="ECO:0000256" key="10">
    <source>
        <dbReference type="RuleBase" id="RU000688"/>
    </source>
</evidence>
<keyword evidence="5 10" id="KW-0297">G-protein coupled receptor</keyword>
<evidence type="ECO:0000256" key="2">
    <source>
        <dbReference type="ARBA" id="ARBA00022475"/>
    </source>
</evidence>
<keyword evidence="9 10" id="KW-0807">Transducer</keyword>
<dbReference type="Proteomes" id="UP000694546">
    <property type="component" value="Chromosome 8"/>
</dbReference>
<feature type="transmembrane region" description="Helical" evidence="11">
    <location>
        <begin position="197"/>
        <end position="216"/>
    </location>
</feature>
<evidence type="ECO:0000256" key="1">
    <source>
        <dbReference type="ARBA" id="ARBA00004651"/>
    </source>
</evidence>
<keyword evidence="4 11" id="KW-1133">Transmembrane helix</keyword>
<feature type="transmembrane region" description="Helical" evidence="11">
    <location>
        <begin position="114"/>
        <end position="133"/>
    </location>
</feature>
<comment type="subcellular location">
    <subcellularLocation>
        <location evidence="1">Cell membrane</location>
        <topology evidence="1">Multi-pass membrane protein</topology>
    </subcellularLocation>
</comment>
<evidence type="ECO:0000313" key="14">
    <source>
        <dbReference type="Proteomes" id="UP000694546"/>
    </source>
</evidence>
<dbReference type="GO" id="GO:0007204">
    <property type="term" value="P:positive regulation of cytosolic calcium ion concentration"/>
    <property type="evidence" value="ECO:0007669"/>
    <property type="project" value="TreeGrafter"/>
</dbReference>
<dbReference type="PRINTS" id="PR00237">
    <property type="entry name" value="GPCRRHODOPSN"/>
</dbReference>
<evidence type="ECO:0000256" key="3">
    <source>
        <dbReference type="ARBA" id="ARBA00022692"/>
    </source>
</evidence>
<evidence type="ECO:0000256" key="5">
    <source>
        <dbReference type="ARBA" id="ARBA00023040"/>
    </source>
</evidence>